<evidence type="ECO:0000256" key="11">
    <source>
        <dbReference type="ARBA" id="ARBA00023303"/>
    </source>
</evidence>
<keyword evidence="10 13" id="KW-0472">Membrane</keyword>
<evidence type="ECO:0000256" key="4">
    <source>
        <dbReference type="ARBA" id="ARBA00022538"/>
    </source>
</evidence>
<reference evidence="14 15" key="1">
    <citation type="submission" date="2020-04" db="EMBL/GenBank/DDBJ databases">
        <authorList>
            <person name="Liu S."/>
        </authorList>
    </citation>
    <scope>NUCLEOTIDE SEQUENCE [LARGE SCALE GENOMIC DNA]</scope>
    <source>
        <strain evidence="14 15">CGMCC 1.15091</strain>
    </source>
</reference>
<evidence type="ECO:0000256" key="7">
    <source>
        <dbReference type="ARBA" id="ARBA00022958"/>
    </source>
</evidence>
<evidence type="ECO:0000256" key="6">
    <source>
        <dbReference type="ARBA" id="ARBA00022826"/>
    </source>
</evidence>
<dbReference type="PANTHER" id="PTHR31462:SF5">
    <property type="entry name" value="ENDOSOMAL_LYSOSOMAL PROTON CHANNEL TMEM175"/>
    <property type="match status" value="1"/>
</dbReference>
<dbReference type="Proteomes" id="UP000523795">
    <property type="component" value="Unassembled WGS sequence"/>
</dbReference>
<feature type="transmembrane region" description="Helical" evidence="13">
    <location>
        <begin position="7"/>
        <end position="25"/>
    </location>
</feature>
<keyword evidence="9" id="KW-0406">Ion transport</keyword>
<keyword evidence="3" id="KW-0813">Transport</keyword>
<proteinExistence type="inferred from homology"/>
<comment type="catalytic activity">
    <reaction evidence="12">
        <text>K(+)(in) = K(+)(out)</text>
        <dbReference type="Rhea" id="RHEA:29463"/>
        <dbReference type="ChEBI" id="CHEBI:29103"/>
    </reaction>
</comment>
<comment type="similarity">
    <text evidence="2">Belongs to the TMEM175 family.</text>
</comment>
<accession>A0ABX1JN89</accession>
<dbReference type="EMBL" id="JAAZSR010000125">
    <property type="protein sequence ID" value="NKX50773.1"/>
    <property type="molecule type" value="Genomic_DNA"/>
</dbReference>
<evidence type="ECO:0000256" key="12">
    <source>
        <dbReference type="ARBA" id="ARBA00034430"/>
    </source>
</evidence>
<dbReference type="PANTHER" id="PTHR31462">
    <property type="entry name" value="ENDOSOMAL/LYSOSOMAL POTASSIUM CHANNEL TMEM175"/>
    <property type="match status" value="1"/>
</dbReference>
<name>A0ABX1JN89_9MICC</name>
<evidence type="ECO:0000313" key="14">
    <source>
        <dbReference type="EMBL" id="NKX50773.1"/>
    </source>
</evidence>
<dbReference type="InterPro" id="IPR010617">
    <property type="entry name" value="TMEM175-like"/>
</dbReference>
<feature type="transmembrane region" description="Helical" evidence="13">
    <location>
        <begin position="104"/>
        <end position="122"/>
    </location>
</feature>
<feature type="non-terminal residue" evidence="14">
    <location>
        <position position="125"/>
    </location>
</feature>
<organism evidence="14 15">
    <name type="scientific">Arthrobacter deserti</name>
    <dbReference type="NCBI Taxonomy" id="1742687"/>
    <lineage>
        <taxon>Bacteria</taxon>
        <taxon>Bacillati</taxon>
        <taxon>Actinomycetota</taxon>
        <taxon>Actinomycetes</taxon>
        <taxon>Micrococcales</taxon>
        <taxon>Micrococcaceae</taxon>
        <taxon>Arthrobacter</taxon>
    </lineage>
</organism>
<evidence type="ECO:0000256" key="13">
    <source>
        <dbReference type="SAM" id="Phobius"/>
    </source>
</evidence>
<keyword evidence="4" id="KW-0633">Potassium transport</keyword>
<keyword evidence="6" id="KW-0631">Potassium channel</keyword>
<keyword evidence="8 13" id="KW-1133">Transmembrane helix</keyword>
<dbReference type="Pfam" id="PF06736">
    <property type="entry name" value="TMEM175"/>
    <property type="match status" value="1"/>
</dbReference>
<comment type="subcellular location">
    <subcellularLocation>
        <location evidence="1">Membrane</location>
        <topology evidence="1">Multi-pass membrane protein</topology>
    </subcellularLocation>
</comment>
<protein>
    <submittedName>
        <fullName evidence="14">DUF1211 domain-containing protein</fullName>
    </submittedName>
</protein>
<evidence type="ECO:0000256" key="10">
    <source>
        <dbReference type="ARBA" id="ARBA00023136"/>
    </source>
</evidence>
<keyword evidence="11" id="KW-0407">Ion channel</keyword>
<feature type="transmembrane region" description="Helical" evidence="13">
    <location>
        <begin position="81"/>
        <end position="98"/>
    </location>
</feature>
<evidence type="ECO:0000313" key="15">
    <source>
        <dbReference type="Proteomes" id="UP000523795"/>
    </source>
</evidence>
<gene>
    <name evidence="14" type="ORF">HER39_09385</name>
</gene>
<evidence type="ECO:0000256" key="8">
    <source>
        <dbReference type="ARBA" id="ARBA00022989"/>
    </source>
</evidence>
<feature type="transmembrane region" description="Helical" evidence="13">
    <location>
        <begin position="45"/>
        <end position="60"/>
    </location>
</feature>
<comment type="caution">
    <text evidence="14">The sequence shown here is derived from an EMBL/GenBank/DDBJ whole genome shotgun (WGS) entry which is preliminary data.</text>
</comment>
<sequence length="125" mass="13973">MDRMVSFSDAVFSIAMTLLVLDLIIPEGLVPDDLQTALREAVPEFIAYALSFAVLAGAWLDHHRKFSVIRRFDSRLQWLNLLLLFFVAVLPMPTSFLSNYGSSLPWPAVLYALVTAAVYVILNAI</sequence>
<keyword evidence="7" id="KW-0630">Potassium</keyword>
<evidence type="ECO:0000256" key="5">
    <source>
        <dbReference type="ARBA" id="ARBA00022692"/>
    </source>
</evidence>
<evidence type="ECO:0000256" key="1">
    <source>
        <dbReference type="ARBA" id="ARBA00004141"/>
    </source>
</evidence>
<evidence type="ECO:0000256" key="2">
    <source>
        <dbReference type="ARBA" id="ARBA00006920"/>
    </source>
</evidence>
<evidence type="ECO:0000256" key="3">
    <source>
        <dbReference type="ARBA" id="ARBA00022448"/>
    </source>
</evidence>
<keyword evidence="5 13" id="KW-0812">Transmembrane</keyword>
<keyword evidence="15" id="KW-1185">Reference proteome</keyword>
<evidence type="ECO:0000256" key="9">
    <source>
        <dbReference type="ARBA" id="ARBA00023065"/>
    </source>
</evidence>